<dbReference type="InterPro" id="IPR000668">
    <property type="entry name" value="Peptidase_C1A_C"/>
</dbReference>
<protein>
    <submittedName>
        <fullName evidence="8">Cysteine protease family C01A</fullName>
    </submittedName>
    <submittedName>
        <fullName evidence="7">Secreted protein</fullName>
    </submittedName>
</protein>
<evidence type="ECO:0000313" key="9">
    <source>
        <dbReference type="Proteomes" id="UP000243217"/>
    </source>
</evidence>
<comment type="similarity">
    <text evidence="1">Belongs to the peptidase C1 family.</text>
</comment>
<dbReference type="OrthoDB" id="156459at2759"/>
<evidence type="ECO:0000256" key="5">
    <source>
        <dbReference type="SAM" id="SignalP"/>
    </source>
</evidence>
<dbReference type="AlphaFoldDB" id="A0A0A7CMA3"/>
<dbReference type="SMART" id="SM00223">
    <property type="entry name" value="APPLE"/>
    <property type="match status" value="2"/>
</dbReference>
<dbReference type="SUPFAM" id="SSF54001">
    <property type="entry name" value="Cysteine proteinases"/>
    <property type="match status" value="1"/>
</dbReference>
<evidence type="ECO:0000256" key="4">
    <source>
        <dbReference type="ARBA" id="ARBA00023157"/>
    </source>
</evidence>
<evidence type="ECO:0000313" key="8">
    <source>
        <dbReference type="EMBL" id="OQR95823.1"/>
    </source>
</evidence>
<dbReference type="InterPro" id="IPR039417">
    <property type="entry name" value="Peptidase_C1A_papain-like"/>
</dbReference>
<dbReference type="Pfam" id="PF14295">
    <property type="entry name" value="PAN_4"/>
    <property type="match status" value="3"/>
</dbReference>
<dbReference type="STRING" id="74557.A0A0A7CMA3"/>
<name>A0A0A7CMA3_9STRA</name>
<dbReference type="InterPro" id="IPR013128">
    <property type="entry name" value="Peptidase_C1A"/>
</dbReference>
<evidence type="ECO:0000256" key="3">
    <source>
        <dbReference type="ARBA" id="ARBA00023145"/>
    </source>
</evidence>
<evidence type="ECO:0000313" key="7">
    <source>
        <dbReference type="EMBL" id="AIG55618.1"/>
    </source>
</evidence>
<keyword evidence="2" id="KW-0677">Repeat</keyword>
<proteinExistence type="inferred from homology"/>
<reference evidence="7 9" key="1">
    <citation type="journal article" date="2014" name="Genome Biol. Evol.">
        <title>The secreted proteins of Achlya hypogyna and Thraustotheca clavata identify the ancestral oomycete secretome and reveal gene acquisitions by horizontal gene transfer.</title>
        <authorList>
            <person name="Misner I."/>
            <person name="Blouin N."/>
            <person name="Leonard G."/>
            <person name="Richards T.A."/>
            <person name="Lane C.E."/>
        </authorList>
    </citation>
    <scope>NUCLEOTIDE SEQUENCE</scope>
    <source>
        <strain evidence="7 9">ATCC 34112</strain>
    </source>
</reference>
<accession>A0A0A7CMA3</accession>
<keyword evidence="4" id="KW-1015">Disulfide bond</keyword>
<keyword evidence="3" id="KW-0865">Zymogen</keyword>
<evidence type="ECO:0000256" key="1">
    <source>
        <dbReference type="ARBA" id="ARBA00008455"/>
    </source>
</evidence>
<dbReference type="Gene3D" id="3.50.4.10">
    <property type="entry name" value="Hepatocyte Growth Factor"/>
    <property type="match status" value="3"/>
</dbReference>
<dbReference type="PROSITE" id="PS50948">
    <property type="entry name" value="PAN"/>
    <property type="match status" value="1"/>
</dbReference>
<dbReference type="EMBL" id="JNBS01002024">
    <property type="protein sequence ID" value="OQR95823.1"/>
    <property type="molecule type" value="Genomic_DNA"/>
</dbReference>
<feature type="domain" description="Apple" evidence="6">
    <location>
        <begin position="487"/>
        <end position="555"/>
    </location>
</feature>
<dbReference type="CDD" id="cd02248">
    <property type="entry name" value="Peptidase_C1A"/>
    <property type="match status" value="1"/>
</dbReference>
<dbReference type="GO" id="GO:0006508">
    <property type="term" value="P:proteolysis"/>
    <property type="evidence" value="ECO:0007669"/>
    <property type="project" value="UniProtKB-KW"/>
</dbReference>
<dbReference type="SMART" id="SM00645">
    <property type="entry name" value="Pept_C1"/>
    <property type="match status" value="1"/>
</dbReference>
<dbReference type="InterPro" id="IPR000169">
    <property type="entry name" value="Pept_cys_AS"/>
</dbReference>
<feature type="signal peptide" evidence="5">
    <location>
        <begin position="1"/>
        <end position="19"/>
    </location>
</feature>
<dbReference type="PANTHER" id="PTHR12411">
    <property type="entry name" value="CYSTEINE PROTEASE FAMILY C1-RELATED"/>
    <property type="match status" value="1"/>
</dbReference>
<keyword evidence="8" id="KW-0378">Hydrolase</keyword>
<dbReference type="PROSITE" id="PS00139">
    <property type="entry name" value="THIOL_PROTEASE_CYS"/>
    <property type="match status" value="1"/>
</dbReference>
<evidence type="ECO:0000259" key="6">
    <source>
        <dbReference type="PROSITE" id="PS50948"/>
    </source>
</evidence>
<gene>
    <name evidence="8" type="ORF">THRCLA_07543</name>
</gene>
<dbReference type="InterPro" id="IPR038765">
    <property type="entry name" value="Papain-like_cys_pep_sf"/>
</dbReference>
<dbReference type="PRINTS" id="PR00705">
    <property type="entry name" value="PAPAIN"/>
</dbReference>
<evidence type="ECO:0000256" key="2">
    <source>
        <dbReference type="ARBA" id="ARBA00022737"/>
    </source>
</evidence>
<dbReference type="InterPro" id="IPR003609">
    <property type="entry name" value="Pan_app"/>
</dbReference>
<dbReference type="GO" id="GO:0005576">
    <property type="term" value="C:extracellular region"/>
    <property type="evidence" value="ECO:0007669"/>
    <property type="project" value="InterPro"/>
</dbReference>
<organism evidence="7">
    <name type="scientific">Thraustotheca clavata</name>
    <dbReference type="NCBI Taxonomy" id="74557"/>
    <lineage>
        <taxon>Eukaryota</taxon>
        <taxon>Sar</taxon>
        <taxon>Stramenopiles</taxon>
        <taxon>Oomycota</taxon>
        <taxon>Saprolegniomycetes</taxon>
        <taxon>Saprolegniales</taxon>
        <taxon>Achlyaceae</taxon>
        <taxon>Thraustotheca</taxon>
    </lineage>
</organism>
<sequence length="555" mass="58371">MQLASSIATFFLLASSVNAFDVKSLSAEERSALSAKLDAWKASQHGQVSLNRNYHTEDMDLDDQLQRFGTSLEIVARLNAQEKHATFTVDNQFGLMTSEEFAEFVRASGLINPKNALESANVTSSSVGIASGTIDWTTSGCVAAPKNQASCGSCWAFSAVGTVESAFCLANARQLTLFSEQQVTSCAGQHGCSGGWPSAAMKYLANSGICTGADYPYISGQTTNTETCSDNNCAHTPLSISNVVDINTEDGIEKALSITPVSICLQAGNDAFKYYKSGVISSNCGTTVDHAVIAVGYGNDNLPYFKVKNSWGTGWGENGFFRIQRGVGGVGMCGLAQFSSYPVISSSQCGPVRSDTDYSGYDLSSSPGQPADCCSKCSSTSGCVAYSWYQGTCYLKSGVGSAVSKAGVISSVLKSSNQCQQAEQNTDYSSGNDIVTIQSSQGDCCALCLQNNDCNAYSWYVGYCSLKRGRSNVTQKSGVVSSRVYRCGALERGVDYAGNDISQVAGAAPEDCCAICRQTSGCGAFSWNNYNGGTCYLKSSKGATSSNSGVVSATL</sequence>
<keyword evidence="8" id="KW-0645">Protease</keyword>
<dbReference type="Pfam" id="PF00112">
    <property type="entry name" value="Peptidase_C1"/>
    <property type="match status" value="1"/>
</dbReference>
<keyword evidence="5" id="KW-0732">Signal</keyword>
<feature type="chain" id="PRO_5005391464" evidence="5">
    <location>
        <begin position="20"/>
        <end position="555"/>
    </location>
</feature>
<dbReference type="InterPro" id="IPR000177">
    <property type="entry name" value="Apple"/>
</dbReference>
<dbReference type="CDD" id="cd01100">
    <property type="entry name" value="APPLE_Factor_XI_like"/>
    <property type="match status" value="2"/>
</dbReference>
<dbReference type="Proteomes" id="UP000243217">
    <property type="component" value="Unassembled WGS sequence"/>
</dbReference>
<keyword evidence="9" id="KW-1185">Reference proteome</keyword>
<dbReference type="GO" id="GO:0008234">
    <property type="term" value="F:cysteine-type peptidase activity"/>
    <property type="evidence" value="ECO:0007669"/>
    <property type="project" value="InterPro"/>
</dbReference>
<dbReference type="EMBL" id="KM038157">
    <property type="protein sequence ID" value="AIG55618.1"/>
    <property type="molecule type" value="Genomic_DNA"/>
</dbReference>
<dbReference type="Gene3D" id="3.90.70.10">
    <property type="entry name" value="Cysteine proteinases"/>
    <property type="match status" value="1"/>
</dbReference>